<evidence type="ECO:0008006" key="4">
    <source>
        <dbReference type="Google" id="ProtNLM"/>
    </source>
</evidence>
<organism evidence="2 3">
    <name type="scientific">Candidatus Daviesbacteria bacterium GW2011_GWA1_36_8</name>
    <dbReference type="NCBI Taxonomy" id="1618417"/>
    <lineage>
        <taxon>Bacteria</taxon>
        <taxon>Candidatus Daviesiibacteriota</taxon>
    </lineage>
</organism>
<proteinExistence type="predicted"/>
<evidence type="ECO:0000313" key="2">
    <source>
        <dbReference type="EMBL" id="KKQ15967.1"/>
    </source>
</evidence>
<feature type="signal peptide" evidence="1">
    <location>
        <begin position="1"/>
        <end position="22"/>
    </location>
</feature>
<keyword evidence="1" id="KW-0732">Signal</keyword>
<evidence type="ECO:0000256" key="1">
    <source>
        <dbReference type="SAM" id="SignalP"/>
    </source>
</evidence>
<dbReference type="EMBL" id="LBSJ01000007">
    <property type="protein sequence ID" value="KKQ15967.1"/>
    <property type="molecule type" value="Genomic_DNA"/>
</dbReference>
<dbReference type="AlphaFoldDB" id="A0A0G0FDD2"/>
<gene>
    <name evidence="2" type="ORF">US28_C0007G0058</name>
</gene>
<accession>A0A0G0FDD2</accession>
<feature type="chain" id="PRO_5002531918" description="Peptidase C51 domain-containing protein" evidence="1">
    <location>
        <begin position="23"/>
        <end position="249"/>
    </location>
</feature>
<reference evidence="2 3" key="1">
    <citation type="journal article" date="2015" name="Nature">
        <title>rRNA introns, odd ribosomes, and small enigmatic genomes across a large radiation of phyla.</title>
        <authorList>
            <person name="Brown C.T."/>
            <person name="Hug L.A."/>
            <person name="Thomas B.C."/>
            <person name="Sharon I."/>
            <person name="Castelle C.J."/>
            <person name="Singh A."/>
            <person name="Wilkins M.J."/>
            <person name="Williams K.H."/>
            <person name="Banfield J.F."/>
        </authorList>
    </citation>
    <scope>NUCLEOTIDE SEQUENCE [LARGE SCALE GENOMIC DNA]</scope>
</reference>
<name>A0A0G0FDD2_9BACT</name>
<dbReference type="Proteomes" id="UP000034448">
    <property type="component" value="Unassembled WGS sequence"/>
</dbReference>
<comment type="caution">
    <text evidence="2">The sequence shown here is derived from an EMBL/GenBank/DDBJ whole genome shotgun (WGS) entry which is preliminary data.</text>
</comment>
<evidence type="ECO:0000313" key="3">
    <source>
        <dbReference type="Proteomes" id="UP000034448"/>
    </source>
</evidence>
<protein>
    <recommendedName>
        <fullName evidence="4">Peptidase C51 domain-containing protein</fullName>
    </recommendedName>
</protein>
<sequence>MKKFIFLLFFLILTLFPVQIYAQEDESVETTETVTTPDTPVQTNIKSNVFCTKVGEADEEKKPSQCSFSVGNLSSIIDWASQITNGLQRAWENLLNKLPIIISNGSYSAGPCPPNCVQGIYWCTHLIVDAYHLAGYEGLDREDHAAVVQMRKWWKSTGLSLGYKYIDYQNNKQDLAQVQPGYAMFMEKTDGVHTNFEHVNLIKEISVDQRGNGRLVTLDSNSSNITREHTITGWNIDSTLYPVRGFGGI</sequence>